<keyword evidence="2" id="KW-0238">DNA-binding</keyword>
<dbReference type="CDD" id="cd00067">
    <property type="entry name" value="GAL4"/>
    <property type="match status" value="1"/>
</dbReference>
<dbReference type="GO" id="GO:0005634">
    <property type="term" value="C:nucleus"/>
    <property type="evidence" value="ECO:0007669"/>
    <property type="project" value="TreeGrafter"/>
</dbReference>
<evidence type="ECO:0000313" key="8">
    <source>
        <dbReference type="Proteomes" id="UP001172673"/>
    </source>
</evidence>
<evidence type="ECO:0000256" key="1">
    <source>
        <dbReference type="ARBA" id="ARBA00023015"/>
    </source>
</evidence>
<feature type="region of interest" description="Disordered" evidence="5">
    <location>
        <begin position="1"/>
        <end position="57"/>
    </location>
</feature>
<evidence type="ECO:0000256" key="4">
    <source>
        <dbReference type="ARBA" id="ARBA00023242"/>
    </source>
</evidence>
<dbReference type="PROSITE" id="PS00463">
    <property type="entry name" value="ZN2_CY6_FUNGAL_1"/>
    <property type="match status" value="1"/>
</dbReference>
<evidence type="ECO:0000313" key="7">
    <source>
        <dbReference type="EMBL" id="KAJ9610543.1"/>
    </source>
</evidence>
<dbReference type="InterPro" id="IPR001138">
    <property type="entry name" value="Zn2Cys6_DnaBD"/>
</dbReference>
<dbReference type="SUPFAM" id="SSF57701">
    <property type="entry name" value="Zn2/Cys6 DNA-binding domain"/>
    <property type="match status" value="1"/>
</dbReference>
<dbReference type="Pfam" id="PF00172">
    <property type="entry name" value="Zn_clus"/>
    <property type="match status" value="1"/>
</dbReference>
<name>A0AA39CJS9_9EURO</name>
<dbReference type="PROSITE" id="PS50048">
    <property type="entry name" value="ZN2_CY6_FUNGAL_2"/>
    <property type="match status" value="1"/>
</dbReference>
<evidence type="ECO:0000256" key="2">
    <source>
        <dbReference type="ARBA" id="ARBA00023125"/>
    </source>
</evidence>
<sequence>MMRQHTYPGDRPDSLHSAQQSQHNEGPPRRHSALEPEWTPSKNSASGADQDGLDPPSKRRRVALACTVCRGRKSRCDGARPKCSLCIELGFECVYQQSSSYSNIIVGKEYLSSIEDRLKLVEGRLSSLESREPTAIPRSVQVGAAVTAPTTLTNGASKEAAQPETAYVRDDSVDDAETIEDPIDGMGAVTFADEEDCAFFGPSSNIAFLRNVSRAVARLTNDSEPWRPSPAERNSVGYTGGFVNASRPASPAPQQHDHSHEKVNIYALPTDSTARQLLAWYFSNTGVLFPYLHEQTFMATFDQVSKDKFRGVRRTWLALLNMVLAHAAVHARDITTTPGSADSTTFRADAESEMYFKRAYGLFNEKPQNGAGASVELGKHFSFSTMLNLGR</sequence>
<dbReference type="EMBL" id="JAPDRK010000007">
    <property type="protein sequence ID" value="KAJ9610543.1"/>
    <property type="molecule type" value="Genomic_DNA"/>
</dbReference>
<dbReference type="GO" id="GO:0000978">
    <property type="term" value="F:RNA polymerase II cis-regulatory region sequence-specific DNA binding"/>
    <property type="evidence" value="ECO:0007669"/>
    <property type="project" value="TreeGrafter"/>
</dbReference>
<accession>A0AA39CJS9</accession>
<dbReference type="SMART" id="SM00066">
    <property type="entry name" value="GAL4"/>
    <property type="match status" value="1"/>
</dbReference>
<gene>
    <name evidence="7" type="ORF">H2200_005320</name>
</gene>
<dbReference type="InterPro" id="IPR051127">
    <property type="entry name" value="Fungal_SecMet_Regulators"/>
</dbReference>
<proteinExistence type="predicted"/>
<keyword evidence="4" id="KW-0539">Nucleus</keyword>
<keyword evidence="1" id="KW-0805">Transcription regulation</keyword>
<dbReference type="Gene3D" id="4.10.240.10">
    <property type="entry name" value="Zn(2)-C6 fungal-type DNA-binding domain"/>
    <property type="match status" value="1"/>
</dbReference>
<dbReference type="Proteomes" id="UP001172673">
    <property type="component" value="Unassembled WGS sequence"/>
</dbReference>
<comment type="caution">
    <text evidence="7">The sequence shown here is derived from an EMBL/GenBank/DDBJ whole genome shotgun (WGS) entry which is preliminary data.</text>
</comment>
<keyword evidence="8" id="KW-1185">Reference proteome</keyword>
<dbReference type="GO" id="GO:0000435">
    <property type="term" value="P:positive regulation of transcription from RNA polymerase II promoter by galactose"/>
    <property type="evidence" value="ECO:0007669"/>
    <property type="project" value="TreeGrafter"/>
</dbReference>
<dbReference type="PANTHER" id="PTHR47424">
    <property type="entry name" value="REGULATORY PROTEIN GAL4"/>
    <property type="match status" value="1"/>
</dbReference>
<protein>
    <recommendedName>
        <fullName evidence="6">Zn(2)-C6 fungal-type domain-containing protein</fullName>
    </recommendedName>
</protein>
<reference evidence="7" key="1">
    <citation type="submission" date="2022-10" db="EMBL/GenBank/DDBJ databases">
        <title>Culturing micro-colonial fungi from biological soil crusts in the Mojave desert and describing Neophaeococcomyces mojavensis, and introducing the new genera and species Taxawa tesnikishii.</title>
        <authorList>
            <person name="Kurbessoian T."/>
            <person name="Stajich J.E."/>
        </authorList>
    </citation>
    <scope>NUCLEOTIDE SEQUENCE</scope>
    <source>
        <strain evidence="7">TK_41</strain>
    </source>
</reference>
<dbReference type="GO" id="GO:0000981">
    <property type="term" value="F:DNA-binding transcription factor activity, RNA polymerase II-specific"/>
    <property type="evidence" value="ECO:0007669"/>
    <property type="project" value="InterPro"/>
</dbReference>
<dbReference type="GO" id="GO:0008270">
    <property type="term" value="F:zinc ion binding"/>
    <property type="evidence" value="ECO:0007669"/>
    <property type="project" value="InterPro"/>
</dbReference>
<dbReference type="InterPro" id="IPR036864">
    <property type="entry name" value="Zn2-C6_fun-type_DNA-bd_sf"/>
</dbReference>
<dbReference type="CDD" id="cd12148">
    <property type="entry name" value="fungal_TF_MHR"/>
    <property type="match status" value="1"/>
</dbReference>
<organism evidence="7 8">
    <name type="scientific">Cladophialophora chaetospira</name>
    <dbReference type="NCBI Taxonomy" id="386627"/>
    <lineage>
        <taxon>Eukaryota</taxon>
        <taxon>Fungi</taxon>
        <taxon>Dikarya</taxon>
        <taxon>Ascomycota</taxon>
        <taxon>Pezizomycotina</taxon>
        <taxon>Eurotiomycetes</taxon>
        <taxon>Chaetothyriomycetidae</taxon>
        <taxon>Chaetothyriales</taxon>
        <taxon>Herpotrichiellaceae</taxon>
        <taxon>Cladophialophora</taxon>
    </lineage>
</organism>
<evidence type="ECO:0000256" key="5">
    <source>
        <dbReference type="SAM" id="MobiDB-lite"/>
    </source>
</evidence>
<evidence type="ECO:0000259" key="6">
    <source>
        <dbReference type="PROSITE" id="PS50048"/>
    </source>
</evidence>
<keyword evidence="3" id="KW-0804">Transcription</keyword>
<feature type="domain" description="Zn(2)-C6 fungal-type" evidence="6">
    <location>
        <begin position="65"/>
        <end position="95"/>
    </location>
</feature>
<evidence type="ECO:0000256" key="3">
    <source>
        <dbReference type="ARBA" id="ARBA00023163"/>
    </source>
</evidence>
<dbReference type="AlphaFoldDB" id="A0AA39CJS9"/>
<dbReference type="PANTHER" id="PTHR47424:SF3">
    <property type="entry name" value="REGULATORY PROTEIN GAL4"/>
    <property type="match status" value="1"/>
</dbReference>